<keyword evidence="2" id="KW-1185">Reference proteome</keyword>
<accession>A0ABD2UQ24</accession>
<dbReference type="EMBL" id="JBJKTR010000004">
    <property type="protein sequence ID" value="KAL3370658.1"/>
    <property type="molecule type" value="Genomic_DNA"/>
</dbReference>
<reference evidence="1 2" key="1">
    <citation type="submission" date="2024-05" db="EMBL/GenBank/DDBJ databases">
        <title>De novo assembly of an allotetraploid wild potato.</title>
        <authorList>
            <person name="Hosaka A.J."/>
        </authorList>
    </citation>
    <scope>NUCLEOTIDE SEQUENCE [LARGE SCALE GENOMIC DNA]</scope>
    <source>
        <tissue evidence="1">Young leaves</tissue>
    </source>
</reference>
<dbReference type="AlphaFoldDB" id="A0ABD2UQ24"/>
<protein>
    <submittedName>
        <fullName evidence="1">Uncharacterized protein</fullName>
    </submittedName>
</protein>
<comment type="caution">
    <text evidence="1">The sequence shown here is derived from an EMBL/GenBank/DDBJ whole genome shotgun (WGS) entry which is preliminary data.</text>
</comment>
<name>A0ABD2UQ24_9SOLN</name>
<dbReference type="Proteomes" id="UP001627284">
    <property type="component" value="Unassembled WGS sequence"/>
</dbReference>
<organism evidence="1 2">
    <name type="scientific">Solanum stoloniferum</name>
    <dbReference type="NCBI Taxonomy" id="62892"/>
    <lineage>
        <taxon>Eukaryota</taxon>
        <taxon>Viridiplantae</taxon>
        <taxon>Streptophyta</taxon>
        <taxon>Embryophyta</taxon>
        <taxon>Tracheophyta</taxon>
        <taxon>Spermatophyta</taxon>
        <taxon>Magnoliopsida</taxon>
        <taxon>eudicotyledons</taxon>
        <taxon>Gunneridae</taxon>
        <taxon>Pentapetalae</taxon>
        <taxon>asterids</taxon>
        <taxon>lamiids</taxon>
        <taxon>Solanales</taxon>
        <taxon>Solanaceae</taxon>
        <taxon>Solanoideae</taxon>
        <taxon>Solaneae</taxon>
        <taxon>Solanum</taxon>
    </lineage>
</organism>
<evidence type="ECO:0000313" key="1">
    <source>
        <dbReference type="EMBL" id="KAL3370658.1"/>
    </source>
</evidence>
<evidence type="ECO:0000313" key="2">
    <source>
        <dbReference type="Proteomes" id="UP001627284"/>
    </source>
</evidence>
<sequence length="110" mass="13267">MNFLDVHTWNNVAIAKLLWNLCKKKDKLWVEWIHSYYEQVEIWGTRAKQASWLVQRILKAHKDLLDVGYNEETQLNMENYAIKEDYEKVRGSIEKVKWRKLVWANYGAPK</sequence>
<proteinExistence type="predicted"/>
<gene>
    <name evidence="1" type="ORF">AABB24_007624</name>
</gene>